<comment type="similarity">
    <text evidence="16">Belongs to the AAA ATPase family.</text>
</comment>
<keyword evidence="12 15" id="KW-0482">Metalloprotease</keyword>
<dbReference type="FunFam" id="1.20.58.760:FF:000001">
    <property type="entry name" value="ATP-dependent zinc metalloprotease FtsH"/>
    <property type="match status" value="1"/>
</dbReference>
<dbReference type="InterPro" id="IPR000642">
    <property type="entry name" value="Peptidase_M41"/>
</dbReference>
<feature type="compositionally biased region" description="Basic and acidic residues" evidence="17">
    <location>
        <begin position="24"/>
        <end position="37"/>
    </location>
</feature>
<keyword evidence="3 15" id="KW-1003">Cell membrane</keyword>
<feature type="binding site" evidence="15">
    <location>
        <position position="549"/>
    </location>
    <ligand>
        <name>Zn(2+)</name>
        <dbReference type="ChEBI" id="CHEBI:29105"/>
        <note>catalytic</note>
    </ligand>
</feature>
<dbReference type="Proteomes" id="UP000823638">
    <property type="component" value="Unassembled WGS sequence"/>
</dbReference>
<reference evidence="19" key="2">
    <citation type="journal article" date="2021" name="PeerJ">
        <title>Extensive microbial diversity within the chicken gut microbiome revealed by metagenomics and culture.</title>
        <authorList>
            <person name="Gilroy R."/>
            <person name="Ravi A."/>
            <person name="Getino M."/>
            <person name="Pursley I."/>
            <person name="Horton D.L."/>
            <person name="Alikhan N.F."/>
            <person name="Baker D."/>
            <person name="Gharbi K."/>
            <person name="Hall N."/>
            <person name="Watson M."/>
            <person name="Adriaenssens E.M."/>
            <person name="Foster-Nyarko E."/>
            <person name="Jarju S."/>
            <person name="Secka A."/>
            <person name="Antonio M."/>
            <person name="Oren A."/>
            <person name="Chaudhuri R.R."/>
            <person name="La Ragione R."/>
            <person name="Hildebrand F."/>
            <person name="Pallen M.J."/>
        </authorList>
    </citation>
    <scope>NUCLEOTIDE SEQUENCE</scope>
    <source>
        <strain evidence="19">10532</strain>
    </source>
</reference>
<evidence type="ECO:0000256" key="2">
    <source>
        <dbReference type="ARBA" id="ARBA00010044"/>
    </source>
</evidence>
<accession>A0A9D9HQ94</accession>
<dbReference type="GO" id="GO:0016887">
    <property type="term" value="F:ATP hydrolysis activity"/>
    <property type="evidence" value="ECO:0007669"/>
    <property type="project" value="UniProtKB-UniRule"/>
</dbReference>
<evidence type="ECO:0000256" key="5">
    <source>
        <dbReference type="ARBA" id="ARBA00022692"/>
    </source>
</evidence>
<evidence type="ECO:0000256" key="10">
    <source>
        <dbReference type="ARBA" id="ARBA00022840"/>
    </source>
</evidence>
<evidence type="ECO:0000256" key="12">
    <source>
        <dbReference type="ARBA" id="ARBA00023049"/>
    </source>
</evidence>
<evidence type="ECO:0000256" key="15">
    <source>
        <dbReference type="HAMAP-Rule" id="MF_01458"/>
    </source>
</evidence>
<evidence type="ECO:0000256" key="17">
    <source>
        <dbReference type="SAM" id="MobiDB-lite"/>
    </source>
</evidence>
<feature type="transmembrane region" description="Helical" evidence="15">
    <location>
        <begin position="157"/>
        <end position="175"/>
    </location>
</feature>
<dbReference type="InterPro" id="IPR003593">
    <property type="entry name" value="AAA+_ATPase"/>
</dbReference>
<feature type="binding site" evidence="15">
    <location>
        <position position="472"/>
    </location>
    <ligand>
        <name>Zn(2+)</name>
        <dbReference type="ChEBI" id="CHEBI:29105"/>
        <note>catalytic</note>
    </ligand>
</feature>
<evidence type="ECO:0000256" key="1">
    <source>
        <dbReference type="ARBA" id="ARBA00004370"/>
    </source>
</evidence>
<evidence type="ECO:0000256" key="9">
    <source>
        <dbReference type="ARBA" id="ARBA00022833"/>
    </source>
</evidence>
<dbReference type="GO" id="GO:0006508">
    <property type="term" value="P:proteolysis"/>
    <property type="evidence" value="ECO:0007669"/>
    <property type="project" value="UniProtKB-KW"/>
</dbReference>
<comment type="subunit">
    <text evidence="15">Homohexamer.</text>
</comment>
<evidence type="ECO:0000256" key="11">
    <source>
        <dbReference type="ARBA" id="ARBA00022989"/>
    </source>
</evidence>
<dbReference type="Gene3D" id="1.10.8.60">
    <property type="match status" value="1"/>
</dbReference>
<dbReference type="InterPro" id="IPR011546">
    <property type="entry name" value="Pept_M41_FtsH_extracell"/>
</dbReference>
<organism evidence="19 20">
    <name type="scientific">Candidatus Gallitreponema excrementavium</name>
    <dbReference type="NCBI Taxonomy" id="2840840"/>
    <lineage>
        <taxon>Bacteria</taxon>
        <taxon>Pseudomonadati</taxon>
        <taxon>Spirochaetota</taxon>
        <taxon>Spirochaetia</taxon>
        <taxon>Spirochaetales</taxon>
        <taxon>Candidatus Gallitreponema</taxon>
    </lineage>
</organism>
<dbReference type="Gene3D" id="1.20.58.760">
    <property type="entry name" value="Peptidase M41"/>
    <property type="match status" value="1"/>
</dbReference>
<dbReference type="GO" id="GO:0030163">
    <property type="term" value="P:protein catabolic process"/>
    <property type="evidence" value="ECO:0007669"/>
    <property type="project" value="UniProtKB-UniRule"/>
</dbReference>
<gene>
    <name evidence="15 19" type="primary">ftsH</name>
    <name evidence="19" type="ORF">IAA81_07090</name>
</gene>
<dbReference type="GO" id="GO:0008270">
    <property type="term" value="F:zinc ion binding"/>
    <property type="evidence" value="ECO:0007669"/>
    <property type="project" value="UniProtKB-UniRule"/>
</dbReference>
<keyword evidence="11 15" id="KW-1133">Transmembrane helix</keyword>
<evidence type="ECO:0000256" key="6">
    <source>
        <dbReference type="ARBA" id="ARBA00022723"/>
    </source>
</evidence>
<comment type="function">
    <text evidence="15">Acts as a processive, ATP-dependent zinc metallopeptidase for both cytoplasmic and membrane proteins. Plays a role in the quality control of integral membrane proteins.</text>
</comment>
<evidence type="ECO:0000313" key="19">
    <source>
        <dbReference type="EMBL" id="MBO8457977.1"/>
    </source>
</evidence>
<dbReference type="GO" id="GO:0004176">
    <property type="term" value="F:ATP-dependent peptidase activity"/>
    <property type="evidence" value="ECO:0007669"/>
    <property type="project" value="InterPro"/>
</dbReference>
<dbReference type="InterPro" id="IPR005936">
    <property type="entry name" value="FtsH"/>
</dbReference>
<dbReference type="Pfam" id="PF06480">
    <property type="entry name" value="FtsH_ext"/>
    <property type="match status" value="1"/>
</dbReference>
<dbReference type="AlphaFoldDB" id="A0A9D9HQ94"/>
<evidence type="ECO:0000313" key="20">
    <source>
        <dbReference type="Proteomes" id="UP000823638"/>
    </source>
</evidence>
<dbReference type="Pfam" id="PF01434">
    <property type="entry name" value="Peptidase_M41"/>
    <property type="match status" value="1"/>
</dbReference>
<proteinExistence type="inferred from homology"/>
<feature type="domain" description="AAA+ ATPase" evidence="18">
    <location>
        <begin position="243"/>
        <end position="381"/>
    </location>
</feature>
<dbReference type="Gene3D" id="3.40.50.300">
    <property type="entry name" value="P-loop containing nucleotide triphosphate hydrolases"/>
    <property type="match status" value="1"/>
</dbReference>
<evidence type="ECO:0000256" key="13">
    <source>
        <dbReference type="ARBA" id="ARBA00023136"/>
    </source>
</evidence>
<dbReference type="CDD" id="cd19501">
    <property type="entry name" value="RecA-like_FtsH"/>
    <property type="match status" value="1"/>
</dbReference>
<dbReference type="Pfam" id="PF00004">
    <property type="entry name" value="AAA"/>
    <property type="match status" value="1"/>
</dbReference>
<keyword evidence="7 15" id="KW-0547">Nucleotide-binding</keyword>
<dbReference type="SMART" id="SM00382">
    <property type="entry name" value="AAA"/>
    <property type="match status" value="1"/>
</dbReference>
<feature type="binding site" evidence="15">
    <location>
        <position position="476"/>
    </location>
    <ligand>
        <name>Zn(2+)</name>
        <dbReference type="ChEBI" id="CHEBI:29105"/>
        <note>catalytic</note>
    </ligand>
</feature>
<dbReference type="InterPro" id="IPR003960">
    <property type="entry name" value="ATPase_AAA_CS"/>
</dbReference>
<evidence type="ECO:0000256" key="3">
    <source>
        <dbReference type="ARBA" id="ARBA00022475"/>
    </source>
</evidence>
<dbReference type="EC" id="3.4.24.-" evidence="15"/>
<evidence type="ECO:0000259" key="18">
    <source>
        <dbReference type="SMART" id="SM00382"/>
    </source>
</evidence>
<keyword evidence="5 15" id="KW-0812">Transmembrane</keyword>
<reference evidence="19" key="1">
    <citation type="submission" date="2020-10" db="EMBL/GenBank/DDBJ databases">
        <authorList>
            <person name="Gilroy R."/>
        </authorList>
    </citation>
    <scope>NUCLEOTIDE SEQUENCE</scope>
    <source>
        <strain evidence="19">10532</strain>
    </source>
</reference>
<dbReference type="GO" id="GO:0005886">
    <property type="term" value="C:plasma membrane"/>
    <property type="evidence" value="ECO:0007669"/>
    <property type="project" value="UniProtKB-SubCell"/>
</dbReference>
<dbReference type="PANTHER" id="PTHR23076:SF97">
    <property type="entry name" value="ATP-DEPENDENT ZINC METALLOPROTEASE YME1L1"/>
    <property type="match status" value="1"/>
</dbReference>
<evidence type="ECO:0000256" key="16">
    <source>
        <dbReference type="RuleBase" id="RU003651"/>
    </source>
</evidence>
<keyword evidence="4 15" id="KW-0645">Protease</keyword>
<dbReference type="PRINTS" id="PR00830">
    <property type="entry name" value="ENDOLAPTASE"/>
</dbReference>
<feature type="compositionally biased region" description="Basic and acidic residues" evidence="17">
    <location>
        <begin position="1"/>
        <end position="12"/>
    </location>
</feature>
<evidence type="ECO:0000256" key="4">
    <source>
        <dbReference type="ARBA" id="ARBA00022670"/>
    </source>
</evidence>
<keyword evidence="8 15" id="KW-0378">Hydrolase</keyword>
<evidence type="ECO:0000256" key="7">
    <source>
        <dbReference type="ARBA" id="ARBA00022741"/>
    </source>
</evidence>
<dbReference type="SUPFAM" id="SSF140990">
    <property type="entry name" value="FtsH protease domain-like"/>
    <property type="match status" value="1"/>
</dbReference>
<feature type="active site" evidence="15">
    <location>
        <position position="473"/>
    </location>
</feature>
<keyword evidence="10 15" id="KW-0067">ATP-binding</keyword>
<name>A0A9D9HQ94_9SPIR</name>
<dbReference type="EMBL" id="JADIMM010000082">
    <property type="protein sequence ID" value="MBO8457977.1"/>
    <property type="molecule type" value="Genomic_DNA"/>
</dbReference>
<dbReference type="InterPro" id="IPR041569">
    <property type="entry name" value="AAA_lid_3"/>
</dbReference>
<feature type="region of interest" description="Disordered" evidence="17">
    <location>
        <begin position="1"/>
        <end position="39"/>
    </location>
</feature>
<dbReference type="Pfam" id="PF17862">
    <property type="entry name" value="AAA_lid_3"/>
    <property type="match status" value="1"/>
</dbReference>
<sequence length="667" mass="72906">MGKEPDKNKNENDGFDPYSFFKLPENDGKNSGKDKKPSSGAPKSFFWIILVAILLILGYLNIFMRSGKSNVIDFTEFKQLIADGVIVRVELSSPYYTGYTTGKDEEEVSKSLFRSMSVSGNDGTVFKTVGLGDSDFLKFMESHNVAYYGDAQQGSSIIPYILNIILPLVLIFLLYRFMFKRIGGGIGGSLFSAGGGRSTAVSEGQVSTRFSDVAGVDEAKEELVEVVDFLKNPKKYTDIGGKIPRGVLLVGPPGTGKTLLARAVAGEAGVPFFRISGSDFVEMFVGVGASRVRDLFKQAREKAPCIVFIDELDAIGKSRMNSMASNDEREQTLNQLLVEMDGFDAETGLIILAATNRPDVLDPALLRPGRFDRQVVVDRPDVKGREAILKIHGAKVKLAKDVDLAAIARTTSGFAGAELANVINESALLAVRAGRKEVTMEDLDEAVEKAVAGLQKKSRVIREDERRIVAFHETGHALTAAFTPGSDPVHKISIIPRGLGALGYTLQMPEEDRYLMTRKELIGEIDVLLGGRAAEEIVFGVVSTGAGNDIVRATSIARRMITDYGMSDKFKNVALSQKGGGYGTSAEPQLVREYSETTQLYVDEEIARVIDERYNRVKDLLTEKKSLLDYIAGRLLEKETIEEKEFNDIITAERNLGLPVDSQEAGV</sequence>
<protein>
    <recommendedName>
        <fullName evidence="15">ATP-dependent zinc metalloprotease FtsH</fullName>
        <ecNumber evidence="15">3.4.24.-</ecNumber>
    </recommendedName>
</protein>
<dbReference type="FunFam" id="3.40.50.300:FF:000001">
    <property type="entry name" value="ATP-dependent zinc metalloprotease FtsH"/>
    <property type="match status" value="1"/>
</dbReference>
<evidence type="ECO:0000256" key="8">
    <source>
        <dbReference type="ARBA" id="ARBA00022801"/>
    </source>
</evidence>
<comment type="caution">
    <text evidence="19">The sequence shown here is derived from an EMBL/GenBank/DDBJ whole genome shotgun (WGS) entry which is preliminary data.</text>
</comment>
<dbReference type="PROSITE" id="PS00674">
    <property type="entry name" value="AAA"/>
    <property type="match status" value="1"/>
</dbReference>
<keyword evidence="13 15" id="KW-0472">Membrane</keyword>
<comment type="similarity">
    <text evidence="14 15">In the central section; belongs to the AAA ATPase family.</text>
</comment>
<evidence type="ECO:0000256" key="14">
    <source>
        <dbReference type="ARBA" id="ARBA00061570"/>
    </source>
</evidence>
<keyword evidence="9 15" id="KW-0862">Zinc</keyword>
<keyword evidence="6 15" id="KW-0479">Metal-binding</keyword>
<dbReference type="SUPFAM" id="SSF52540">
    <property type="entry name" value="P-loop containing nucleoside triphosphate hydrolases"/>
    <property type="match status" value="1"/>
</dbReference>
<dbReference type="GO" id="GO:0004222">
    <property type="term" value="F:metalloendopeptidase activity"/>
    <property type="evidence" value="ECO:0007669"/>
    <property type="project" value="InterPro"/>
</dbReference>
<comment type="subcellular location">
    <subcellularLocation>
        <location evidence="15">Cell membrane</location>
        <topology evidence="15">Multi-pass membrane protein</topology>
        <orientation evidence="15">Cytoplasmic side</orientation>
    </subcellularLocation>
    <subcellularLocation>
        <location evidence="1">Membrane</location>
    </subcellularLocation>
</comment>
<feature type="transmembrane region" description="Helical" evidence="15">
    <location>
        <begin position="45"/>
        <end position="64"/>
    </location>
</feature>
<feature type="binding site" evidence="15">
    <location>
        <begin position="251"/>
        <end position="258"/>
    </location>
    <ligand>
        <name>ATP</name>
        <dbReference type="ChEBI" id="CHEBI:30616"/>
    </ligand>
</feature>
<comment type="similarity">
    <text evidence="2 15">In the C-terminal section; belongs to the peptidase M41 family.</text>
</comment>
<dbReference type="FunFam" id="1.10.8.60:FF:000001">
    <property type="entry name" value="ATP-dependent zinc metalloprotease FtsH"/>
    <property type="match status" value="1"/>
</dbReference>
<dbReference type="InterPro" id="IPR027417">
    <property type="entry name" value="P-loop_NTPase"/>
</dbReference>
<dbReference type="InterPro" id="IPR003959">
    <property type="entry name" value="ATPase_AAA_core"/>
</dbReference>
<dbReference type="NCBIfam" id="TIGR01241">
    <property type="entry name" value="FtsH_fam"/>
    <property type="match status" value="1"/>
</dbReference>
<comment type="cofactor">
    <cofactor evidence="15">
        <name>Zn(2+)</name>
        <dbReference type="ChEBI" id="CHEBI:29105"/>
    </cofactor>
    <text evidence="15">Binds 1 zinc ion per subunit.</text>
</comment>
<dbReference type="PANTHER" id="PTHR23076">
    <property type="entry name" value="METALLOPROTEASE M41 FTSH"/>
    <property type="match status" value="1"/>
</dbReference>
<dbReference type="InterPro" id="IPR037219">
    <property type="entry name" value="Peptidase_M41-like"/>
</dbReference>
<dbReference type="HAMAP" id="MF_01458">
    <property type="entry name" value="FtsH"/>
    <property type="match status" value="1"/>
</dbReference>
<dbReference type="GO" id="GO:0005524">
    <property type="term" value="F:ATP binding"/>
    <property type="evidence" value="ECO:0007669"/>
    <property type="project" value="UniProtKB-UniRule"/>
</dbReference>